<reference evidence="2" key="1">
    <citation type="submission" date="2020-12" db="EMBL/GenBank/DDBJ databases">
        <authorList>
            <person name="Iha C."/>
        </authorList>
    </citation>
    <scope>NUCLEOTIDE SEQUENCE</scope>
</reference>
<comment type="caution">
    <text evidence="2">The sequence shown here is derived from an EMBL/GenBank/DDBJ whole genome shotgun (WGS) entry which is preliminary data.</text>
</comment>
<dbReference type="Pfam" id="PF00657">
    <property type="entry name" value="Lipase_GDSL"/>
    <property type="match status" value="1"/>
</dbReference>
<accession>A0A8S1J591</accession>
<evidence type="ECO:0008006" key="4">
    <source>
        <dbReference type="Google" id="ProtNLM"/>
    </source>
</evidence>
<gene>
    <name evidence="2" type="ORF">OSTQU699_LOCUS7628</name>
</gene>
<dbReference type="InterPro" id="IPR036514">
    <property type="entry name" value="SGNH_hydro_sf"/>
</dbReference>
<dbReference type="Proteomes" id="UP000708148">
    <property type="component" value="Unassembled WGS sequence"/>
</dbReference>
<organism evidence="2 3">
    <name type="scientific">Ostreobium quekettii</name>
    <dbReference type="NCBI Taxonomy" id="121088"/>
    <lineage>
        <taxon>Eukaryota</taxon>
        <taxon>Viridiplantae</taxon>
        <taxon>Chlorophyta</taxon>
        <taxon>core chlorophytes</taxon>
        <taxon>Ulvophyceae</taxon>
        <taxon>TCBD clade</taxon>
        <taxon>Bryopsidales</taxon>
        <taxon>Ostreobineae</taxon>
        <taxon>Ostreobiaceae</taxon>
        <taxon>Ostreobium</taxon>
    </lineage>
</organism>
<dbReference type="Gene3D" id="3.40.50.1110">
    <property type="entry name" value="SGNH hydrolase"/>
    <property type="match status" value="1"/>
</dbReference>
<dbReference type="OrthoDB" id="408760at2759"/>
<evidence type="ECO:0000256" key="1">
    <source>
        <dbReference type="ARBA" id="ARBA00008668"/>
    </source>
</evidence>
<evidence type="ECO:0000313" key="3">
    <source>
        <dbReference type="Proteomes" id="UP000708148"/>
    </source>
</evidence>
<dbReference type="GO" id="GO:0016788">
    <property type="term" value="F:hydrolase activity, acting on ester bonds"/>
    <property type="evidence" value="ECO:0007669"/>
    <property type="project" value="InterPro"/>
</dbReference>
<dbReference type="AlphaFoldDB" id="A0A8S1J591"/>
<comment type="similarity">
    <text evidence="1">Belongs to the 'GDSL' lipolytic enzyme family.</text>
</comment>
<dbReference type="SUPFAM" id="SSF52266">
    <property type="entry name" value="SGNH hydrolase"/>
    <property type="match status" value="1"/>
</dbReference>
<sequence length="115" mass="12543">MLLGTHSTHDFGCARHGAKTVAIGIPEGRVQLSSESMQRYRAAVNTWLQDWASSSETSGRVLYLDFPIPFSDDTGDWEGDGLHMSAQGYQKLGRLLGPLIRNFVGCSERELAAGS</sequence>
<proteinExistence type="inferred from homology"/>
<protein>
    <recommendedName>
        <fullName evidence="4">SGNH hydrolase-type esterase domain-containing protein</fullName>
    </recommendedName>
</protein>
<name>A0A8S1J591_9CHLO</name>
<dbReference type="EMBL" id="CAJHUC010001764">
    <property type="protein sequence ID" value="CAD7702271.1"/>
    <property type="molecule type" value="Genomic_DNA"/>
</dbReference>
<keyword evidence="3" id="KW-1185">Reference proteome</keyword>
<dbReference type="InterPro" id="IPR001087">
    <property type="entry name" value="GDSL"/>
</dbReference>
<evidence type="ECO:0000313" key="2">
    <source>
        <dbReference type="EMBL" id="CAD7702271.1"/>
    </source>
</evidence>